<evidence type="ECO:0000313" key="3">
    <source>
        <dbReference type="Proteomes" id="UP000250831"/>
    </source>
</evidence>
<dbReference type="EMBL" id="QCXX01000001">
    <property type="protein sequence ID" value="PUV25992.1"/>
    <property type="molecule type" value="Genomic_DNA"/>
</dbReference>
<organism evidence="2 3">
    <name type="scientific">Sphingobacterium athyrii</name>
    <dbReference type="NCBI Taxonomy" id="2152717"/>
    <lineage>
        <taxon>Bacteria</taxon>
        <taxon>Pseudomonadati</taxon>
        <taxon>Bacteroidota</taxon>
        <taxon>Sphingobacteriia</taxon>
        <taxon>Sphingobacteriales</taxon>
        <taxon>Sphingobacteriaceae</taxon>
        <taxon>Sphingobacterium</taxon>
    </lineage>
</organism>
<sequence length="247" mass="27273">MKTKITAILIAIFSTLFISNKATAQIGNPGLMYQGAFNNAMFLTTKSAIERGMKNKQYNDTPVKSRPSGKAASGMNFVSSATVQEKVLGLIASITANGDNNKARSAAKTIKDADFMGQFETILQPYGFSRYNIPDVFTAFILLSWQATSGKEIGNYRQGIELFRNQIHDAMGNNTKLVQLTNDQKQEIAEILSYMAMFFTYAAKEQSKNGDTASLLTTRQNIRQAVIRVSGIDLSQYTFNNNGLIEK</sequence>
<dbReference type="AlphaFoldDB" id="A0A363NYV6"/>
<dbReference type="Pfam" id="PF20388">
    <property type="entry name" value="DUF6683"/>
    <property type="match status" value="1"/>
</dbReference>
<reference evidence="2 3" key="1">
    <citation type="submission" date="2018-04" db="EMBL/GenBank/DDBJ databases">
        <title>Sphingobacterium sp. M46 Genome.</title>
        <authorList>
            <person name="Cheng J."/>
            <person name="Li Y."/>
        </authorList>
    </citation>
    <scope>NUCLEOTIDE SEQUENCE [LARGE SCALE GENOMIC DNA]</scope>
    <source>
        <strain evidence="2 3">M46</strain>
    </source>
</reference>
<evidence type="ECO:0000313" key="2">
    <source>
        <dbReference type="EMBL" id="PUV25992.1"/>
    </source>
</evidence>
<accession>A0A363NYV6</accession>
<evidence type="ECO:0000256" key="1">
    <source>
        <dbReference type="SAM" id="SignalP"/>
    </source>
</evidence>
<protein>
    <submittedName>
        <fullName evidence="2">Uncharacterized protein</fullName>
    </submittedName>
</protein>
<comment type="caution">
    <text evidence="2">The sequence shown here is derived from an EMBL/GenBank/DDBJ whole genome shotgun (WGS) entry which is preliminary data.</text>
</comment>
<feature type="signal peptide" evidence="1">
    <location>
        <begin position="1"/>
        <end position="24"/>
    </location>
</feature>
<gene>
    <name evidence="2" type="ORF">DCO56_03215</name>
</gene>
<feature type="chain" id="PRO_5016916230" evidence="1">
    <location>
        <begin position="25"/>
        <end position="247"/>
    </location>
</feature>
<keyword evidence="1" id="KW-0732">Signal</keyword>
<dbReference type="RefSeq" id="WP_108632289.1">
    <property type="nucleotide sequence ID" value="NZ_QCXX01000001.1"/>
</dbReference>
<proteinExistence type="predicted"/>
<dbReference type="OrthoDB" id="707746at2"/>
<dbReference type="InterPro" id="IPR046505">
    <property type="entry name" value="DUF6683"/>
</dbReference>
<keyword evidence="3" id="KW-1185">Reference proteome</keyword>
<name>A0A363NYV6_9SPHI</name>
<dbReference type="Proteomes" id="UP000250831">
    <property type="component" value="Unassembled WGS sequence"/>
</dbReference>